<name>A0ABZ2HWY4_9HYPH</name>
<evidence type="ECO:0000313" key="3">
    <source>
        <dbReference type="Proteomes" id="UP001369958"/>
    </source>
</evidence>
<feature type="region of interest" description="Disordered" evidence="1">
    <location>
        <begin position="1"/>
        <end position="24"/>
    </location>
</feature>
<gene>
    <name evidence="2" type="ORF">V6617_14180</name>
</gene>
<dbReference type="EMBL" id="CP146275">
    <property type="protein sequence ID" value="WWT32148.1"/>
    <property type="molecule type" value="Genomic_DNA"/>
</dbReference>
<keyword evidence="3" id="KW-1185">Reference proteome</keyword>
<feature type="compositionally biased region" description="Basic and acidic residues" evidence="1">
    <location>
        <begin position="1"/>
        <end position="11"/>
    </location>
</feature>
<evidence type="ECO:0000256" key="1">
    <source>
        <dbReference type="SAM" id="MobiDB-lite"/>
    </source>
</evidence>
<organism evidence="2 3">
    <name type="scientific">Pelagibacterium nitratireducens</name>
    <dbReference type="NCBI Taxonomy" id="1046114"/>
    <lineage>
        <taxon>Bacteria</taxon>
        <taxon>Pseudomonadati</taxon>
        <taxon>Pseudomonadota</taxon>
        <taxon>Alphaproteobacteria</taxon>
        <taxon>Hyphomicrobiales</taxon>
        <taxon>Devosiaceae</taxon>
        <taxon>Pelagibacterium</taxon>
    </lineage>
</organism>
<accession>A0ABZ2HWY4</accession>
<protein>
    <submittedName>
        <fullName evidence="2">Uncharacterized protein</fullName>
    </submittedName>
</protein>
<dbReference type="Proteomes" id="UP001369958">
    <property type="component" value="Chromosome"/>
</dbReference>
<sequence length="72" mass="7817">MPGKSEREVPNEKGSTGALPFPRTACKPAFAGADKAVPGKSEREVPNEKGSAEALPFPFETLERSQFFFFKA</sequence>
<proteinExistence type="predicted"/>
<reference evidence="2 3" key="1">
    <citation type="submission" date="2024-02" db="EMBL/GenBank/DDBJ databases">
        <title>Complete genome sequence of Pelagibacterium nitratireducens ZH15.</title>
        <authorList>
            <person name="Zhao L.H."/>
        </authorList>
    </citation>
    <scope>NUCLEOTIDE SEQUENCE [LARGE SCALE GENOMIC DNA]</scope>
    <source>
        <strain evidence="2 3">ZH15</strain>
    </source>
</reference>
<evidence type="ECO:0000313" key="2">
    <source>
        <dbReference type="EMBL" id="WWT32148.1"/>
    </source>
</evidence>
<dbReference type="RefSeq" id="WP_338607611.1">
    <property type="nucleotide sequence ID" value="NZ_CP146275.1"/>
</dbReference>